<organism evidence="1 2">
    <name type="scientific">Mytilus edulis</name>
    <name type="common">Blue mussel</name>
    <dbReference type="NCBI Taxonomy" id="6550"/>
    <lineage>
        <taxon>Eukaryota</taxon>
        <taxon>Metazoa</taxon>
        <taxon>Spiralia</taxon>
        <taxon>Lophotrochozoa</taxon>
        <taxon>Mollusca</taxon>
        <taxon>Bivalvia</taxon>
        <taxon>Autobranchia</taxon>
        <taxon>Pteriomorphia</taxon>
        <taxon>Mytilida</taxon>
        <taxon>Mytiloidea</taxon>
        <taxon>Mytilidae</taxon>
        <taxon>Mytilinae</taxon>
        <taxon>Mytilus</taxon>
    </lineage>
</organism>
<sequence length="150" mass="17233">MSSSSRGDPRTFTKYHLWINNAPCCQCPRDSSRVSKRKQHLQPIQINLLLTTDGSENSKHCMRSDEQHIEQHCLCNVSVIPTCSIESIDVSLLVVLLRNCEGTNHDYENNRDSLRALIEVRNELSHAPGTELGNEKFEQLWENLQQQFLN</sequence>
<comment type="caution">
    <text evidence="1">The sequence shown here is derived from an EMBL/GenBank/DDBJ whole genome shotgun (WGS) entry which is preliminary data.</text>
</comment>
<dbReference type="Proteomes" id="UP000683360">
    <property type="component" value="Unassembled WGS sequence"/>
</dbReference>
<keyword evidence="2" id="KW-1185">Reference proteome</keyword>
<evidence type="ECO:0008006" key="3">
    <source>
        <dbReference type="Google" id="ProtNLM"/>
    </source>
</evidence>
<dbReference type="AlphaFoldDB" id="A0A8S3QVM8"/>
<reference evidence="1" key="1">
    <citation type="submission" date="2021-03" db="EMBL/GenBank/DDBJ databases">
        <authorList>
            <person name="Bekaert M."/>
        </authorList>
    </citation>
    <scope>NUCLEOTIDE SEQUENCE</scope>
</reference>
<accession>A0A8S3QVM8</accession>
<proteinExistence type="predicted"/>
<dbReference type="EMBL" id="CAJPWZ010000834">
    <property type="protein sequence ID" value="CAG2201159.1"/>
    <property type="molecule type" value="Genomic_DNA"/>
</dbReference>
<evidence type="ECO:0000313" key="1">
    <source>
        <dbReference type="EMBL" id="CAG2201159.1"/>
    </source>
</evidence>
<protein>
    <recommendedName>
        <fullName evidence="3">DZIP3-like HEPN domain-containing protein</fullName>
    </recommendedName>
</protein>
<name>A0A8S3QVM8_MYTED</name>
<gene>
    <name evidence="1" type="ORF">MEDL_15790</name>
</gene>
<dbReference type="OrthoDB" id="5958466at2759"/>
<evidence type="ECO:0000313" key="2">
    <source>
        <dbReference type="Proteomes" id="UP000683360"/>
    </source>
</evidence>